<dbReference type="AlphaFoldDB" id="A0A0G4FDS0"/>
<gene>
    <name evidence="2" type="ORF">Vbra_22582</name>
</gene>
<evidence type="ECO:0000256" key="1">
    <source>
        <dbReference type="SAM" id="Phobius"/>
    </source>
</evidence>
<protein>
    <submittedName>
        <fullName evidence="2">Uncharacterized protein</fullName>
    </submittedName>
</protein>
<keyword evidence="1" id="KW-0812">Transmembrane</keyword>
<organism evidence="2 3">
    <name type="scientific">Vitrella brassicaformis (strain CCMP3155)</name>
    <dbReference type="NCBI Taxonomy" id="1169540"/>
    <lineage>
        <taxon>Eukaryota</taxon>
        <taxon>Sar</taxon>
        <taxon>Alveolata</taxon>
        <taxon>Colpodellida</taxon>
        <taxon>Vitrellaceae</taxon>
        <taxon>Vitrella</taxon>
    </lineage>
</organism>
<dbReference type="OMA" id="NAWFFAK"/>
<dbReference type="EMBL" id="CDMY01000414">
    <property type="protein sequence ID" value="CEM11328.1"/>
    <property type="molecule type" value="Genomic_DNA"/>
</dbReference>
<dbReference type="PhylomeDB" id="A0A0G4FDS0"/>
<name>A0A0G4FDS0_VITBC</name>
<proteinExistence type="predicted"/>
<dbReference type="Proteomes" id="UP000041254">
    <property type="component" value="Unassembled WGS sequence"/>
</dbReference>
<feature type="transmembrane region" description="Helical" evidence="1">
    <location>
        <begin position="173"/>
        <end position="191"/>
    </location>
</feature>
<keyword evidence="1" id="KW-1133">Transmembrane helix</keyword>
<dbReference type="FunCoup" id="A0A0G4FDS0">
    <property type="interactions" value="40"/>
</dbReference>
<evidence type="ECO:0000313" key="3">
    <source>
        <dbReference type="Proteomes" id="UP000041254"/>
    </source>
</evidence>
<reference evidence="2 3" key="1">
    <citation type="submission" date="2014-11" db="EMBL/GenBank/DDBJ databases">
        <authorList>
            <person name="Zhu J."/>
            <person name="Qi W."/>
            <person name="Song R."/>
        </authorList>
    </citation>
    <scope>NUCLEOTIDE SEQUENCE [LARGE SCALE GENOMIC DNA]</scope>
</reference>
<evidence type="ECO:0000313" key="2">
    <source>
        <dbReference type="EMBL" id="CEM11328.1"/>
    </source>
</evidence>
<dbReference type="STRING" id="1169540.A0A0G4FDS0"/>
<keyword evidence="1" id="KW-0472">Membrane</keyword>
<dbReference type="InParanoid" id="A0A0G4FDS0"/>
<dbReference type="VEuPathDB" id="CryptoDB:Vbra_22582"/>
<dbReference type="OrthoDB" id="754047at2759"/>
<keyword evidence="3" id="KW-1185">Reference proteome</keyword>
<accession>A0A0G4FDS0</accession>
<sequence length="507" mass="57316">MSVFACRRLSTSRVHHIPLPLFEEATKFFLRKPKIEGATYDDIQLKEPSKDDLAKFSKESGKFLRFLKIWCEEDGRGQQWVEYVKQYDTTGHLTVERDVYLTRDEVSSAMIESGYDYKEVYALETFFSPDDKFHYPEISILFNIDEQHTYEYCMRVRARNHSVVAVKEERRPALVRSYALFFAAVAFFFSYTPLSSYIFIGKLIPSTLLYYFLVFQGLGMPLDAAMRQISRLACEKQMMTVLDGEEAIAMRMRDFAQDGECLKSLNEFKGEAQASLIAYHKALVVRQKQALKEKLSRQLLSIQQAEASIGASLQDVMVRELVKMFRETFPKDAQLQDAALKSAIANIAGDKVQDPIAGKFLSALKDLSAADLEKTKGNEAGTLVERVAAVFQQKEKDFLSNFTVKGEEVSELKQIIAKIKTGTADGYDFKKLDTATSQKLDSLYSSINARMGFDVADERMITVTTQDTMPIHDAGAADFVEAVNAKVAASADKIRTNRLTAFLKAFD</sequence>